<dbReference type="PRINTS" id="PR00953">
    <property type="entry name" value="TYPE3IMRPROT"/>
</dbReference>
<evidence type="ECO:0000256" key="2">
    <source>
        <dbReference type="ARBA" id="ARBA00009772"/>
    </source>
</evidence>
<comment type="subcellular location">
    <subcellularLocation>
        <location evidence="10">Cell membrane</location>
        <topology evidence="10">Multi-pass membrane protein</topology>
    </subcellularLocation>
    <subcellularLocation>
        <location evidence="10">Bacterial flagellum basal body</location>
    </subcellularLocation>
</comment>
<reference evidence="11 12" key="1">
    <citation type="submission" date="2018-01" db="EMBL/GenBank/DDBJ databases">
        <title>The complete genome sequence of Chromatium okenii LaCa, a purple sulfur bacterium with a turbulent life.</title>
        <authorList>
            <person name="Luedin S.M."/>
            <person name="Liechti N."/>
            <person name="Storelli N."/>
            <person name="Danza F."/>
            <person name="Wittwer M."/>
            <person name="Pothier J.F."/>
            <person name="Tonolla M.A."/>
        </authorList>
    </citation>
    <scope>NUCLEOTIDE SEQUENCE [LARGE SCALE GENOMIC DNA]</scope>
    <source>
        <strain evidence="11 12">LaCa</strain>
    </source>
</reference>
<dbReference type="NCBIfam" id="TIGR01400">
    <property type="entry name" value="fliR"/>
    <property type="match status" value="1"/>
</dbReference>
<keyword evidence="5 10" id="KW-0812">Transmembrane</keyword>
<evidence type="ECO:0000313" key="12">
    <source>
        <dbReference type="Proteomes" id="UP000239936"/>
    </source>
</evidence>
<sequence>MTLAAEEIALWVGAWMWPFVRISAMLLVAPLFGARHVNIRARLGLGLLLALIVVPQLKAPPLIDPLSIEGLVVALRQVLIGIALGFILQMIFSSLTQAGEYIALSMGLGFASAMDPVGGVQVPMISQFLTILAMLIFLALNGHLVLIQLLLKSFETLPVTGEGLTTDDLWAVVSFGNVMFSHALLIALPAMAALLLVNLAMGVVTRASPQLNIFAIGFPLTILAGFIILILTLPSFPARIGELLFAAFALIQQITSV</sequence>
<dbReference type="AlphaFoldDB" id="A0A2S7XPA1"/>
<keyword evidence="6 10" id="KW-1133">Transmembrane helix</keyword>
<gene>
    <name evidence="11" type="primary">fliR</name>
    <name evidence="11" type="ORF">CXB77_13440</name>
</gene>
<dbReference type="GO" id="GO:0044780">
    <property type="term" value="P:bacterial-type flagellum assembly"/>
    <property type="evidence" value="ECO:0007669"/>
    <property type="project" value="UniProtKB-UniRule"/>
</dbReference>
<dbReference type="GO" id="GO:0005886">
    <property type="term" value="C:plasma membrane"/>
    <property type="evidence" value="ECO:0007669"/>
    <property type="project" value="UniProtKB-SubCell"/>
</dbReference>
<dbReference type="RefSeq" id="WP_105074305.1">
    <property type="nucleotide sequence ID" value="NZ_PPGH01000037.1"/>
</dbReference>
<name>A0A2S7XPA1_9GAMM</name>
<evidence type="ECO:0000256" key="3">
    <source>
        <dbReference type="ARBA" id="ARBA00021717"/>
    </source>
</evidence>
<keyword evidence="8 10" id="KW-0975">Bacterial flagellum</keyword>
<evidence type="ECO:0000256" key="6">
    <source>
        <dbReference type="ARBA" id="ARBA00022989"/>
    </source>
</evidence>
<evidence type="ECO:0000256" key="8">
    <source>
        <dbReference type="ARBA" id="ARBA00023143"/>
    </source>
</evidence>
<dbReference type="OrthoDB" id="9797790at2"/>
<organism evidence="11 12">
    <name type="scientific">Chromatium okenii</name>
    <dbReference type="NCBI Taxonomy" id="61644"/>
    <lineage>
        <taxon>Bacteria</taxon>
        <taxon>Pseudomonadati</taxon>
        <taxon>Pseudomonadota</taxon>
        <taxon>Gammaproteobacteria</taxon>
        <taxon>Chromatiales</taxon>
        <taxon>Chromatiaceae</taxon>
        <taxon>Chromatium</taxon>
    </lineage>
</organism>
<evidence type="ECO:0000313" key="11">
    <source>
        <dbReference type="EMBL" id="PQJ95258.1"/>
    </source>
</evidence>
<comment type="similarity">
    <text evidence="2 10">Belongs to the FliR/MopE/SpaR family.</text>
</comment>
<evidence type="ECO:0000256" key="4">
    <source>
        <dbReference type="ARBA" id="ARBA00022475"/>
    </source>
</evidence>
<evidence type="ECO:0000256" key="1">
    <source>
        <dbReference type="ARBA" id="ARBA00002578"/>
    </source>
</evidence>
<accession>A0A2S7XPA1</accession>
<keyword evidence="4 10" id="KW-1003">Cell membrane</keyword>
<dbReference type="Proteomes" id="UP000239936">
    <property type="component" value="Unassembled WGS sequence"/>
</dbReference>
<evidence type="ECO:0000256" key="10">
    <source>
        <dbReference type="RuleBase" id="RU362071"/>
    </source>
</evidence>
<keyword evidence="11" id="KW-0969">Cilium</keyword>
<evidence type="ECO:0000256" key="9">
    <source>
        <dbReference type="NCBIfam" id="TIGR01400"/>
    </source>
</evidence>
<proteinExistence type="inferred from homology"/>
<dbReference type="InterPro" id="IPR006303">
    <property type="entry name" value="FliR"/>
</dbReference>
<dbReference type="PANTHER" id="PTHR30065:SF8">
    <property type="entry name" value="FLAGELLAR BIOSYNTHETIC PROTEIN FLIR"/>
    <property type="match status" value="1"/>
</dbReference>
<evidence type="ECO:0000256" key="5">
    <source>
        <dbReference type="ARBA" id="ARBA00022692"/>
    </source>
</evidence>
<keyword evidence="11" id="KW-0282">Flagellum</keyword>
<feature type="transmembrane region" description="Helical" evidence="10">
    <location>
        <begin position="129"/>
        <end position="151"/>
    </location>
</feature>
<dbReference type="Pfam" id="PF01311">
    <property type="entry name" value="Bac_export_1"/>
    <property type="match status" value="1"/>
</dbReference>
<keyword evidence="12" id="KW-1185">Reference proteome</keyword>
<feature type="transmembrane region" description="Helical" evidence="10">
    <location>
        <begin position="71"/>
        <end position="92"/>
    </location>
</feature>
<dbReference type="InterPro" id="IPR002010">
    <property type="entry name" value="T3SS_IM_R"/>
</dbReference>
<feature type="transmembrane region" description="Helical" evidence="10">
    <location>
        <begin position="39"/>
        <end position="59"/>
    </location>
</feature>
<keyword evidence="11" id="KW-0966">Cell projection</keyword>
<dbReference type="GO" id="GO:0009425">
    <property type="term" value="C:bacterial-type flagellum basal body"/>
    <property type="evidence" value="ECO:0007669"/>
    <property type="project" value="UniProtKB-SubCell"/>
</dbReference>
<evidence type="ECO:0000256" key="7">
    <source>
        <dbReference type="ARBA" id="ARBA00023136"/>
    </source>
</evidence>
<comment type="function">
    <text evidence="1 10">Role in flagellar biosynthesis.</text>
</comment>
<dbReference type="EMBL" id="PPGH01000037">
    <property type="protein sequence ID" value="PQJ95258.1"/>
    <property type="molecule type" value="Genomic_DNA"/>
</dbReference>
<feature type="transmembrane region" description="Helical" evidence="10">
    <location>
        <begin position="211"/>
        <end position="233"/>
    </location>
</feature>
<feature type="transmembrane region" description="Helical" evidence="10">
    <location>
        <begin position="12"/>
        <end position="33"/>
    </location>
</feature>
<comment type="caution">
    <text evidence="11">The sequence shown here is derived from an EMBL/GenBank/DDBJ whole genome shotgun (WGS) entry which is preliminary data.</text>
</comment>
<keyword evidence="7 10" id="KW-0472">Membrane</keyword>
<feature type="transmembrane region" description="Helical" evidence="10">
    <location>
        <begin position="171"/>
        <end position="199"/>
    </location>
</feature>
<dbReference type="GO" id="GO:0006605">
    <property type="term" value="P:protein targeting"/>
    <property type="evidence" value="ECO:0007669"/>
    <property type="project" value="UniProtKB-UniRule"/>
</dbReference>
<protein>
    <recommendedName>
        <fullName evidence="3 9">Flagellar biosynthetic protein FliR</fullName>
    </recommendedName>
</protein>
<dbReference type="PANTHER" id="PTHR30065">
    <property type="entry name" value="FLAGELLAR BIOSYNTHETIC PROTEIN FLIR"/>
    <property type="match status" value="1"/>
</dbReference>